<feature type="compositionally biased region" description="Acidic residues" evidence="5">
    <location>
        <begin position="383"/>
        <end position="422"/>
    </location>
</feature>
<evidence type="ECO:0000313" key="8">
    <source>
        <dbReference type="EMBL" id="CCE87160.1"/>
    </source>
</evidence>
<name>G8XZQ1_PICSO</name>
<feature type="compositionally biased region" description="Basic and acidic residues" evidence="5">
    <location>
        <begin position="214"/>
        <end position="225"/>
    </location>
</feature>
<reference evidence="8 9" key="1">
    <citation type="journal article" date="2012" name="G3 (Bethesda)">
        <title>Pichia sorbitophila, an interspecies yeast hybrid reveals early steps of genome resolution following polyploidization.</title>
        <authorList>
            <person name="Leh Louis V."/>
            <person name="Despons L."/>
            <person name="Friedrich A."/>
            <person name="Martin T."/>
            <person name="Durrens P."/>
            <person name="Casaregola S."/>
            <person name="Neuveglise C."/>
            <person name="Fairhead C."/>
            <person name="Marck C."/>
            <person name="Cruz J.A."/>
            <person name="Straub M.L."/>
            <person name="Kugler V."/>
            <person name="Sacerdot C."/>
            <person name="Uzunov Z."/>
            <person name="Thierry A."/>
            <person name="Weiss S."/>
            <person name="Bleykasten C."/>
            <person name="De Montigny J."/>
            <person name="Jacques N."/>
            <person name="Jung P."/>
            <person name="Lemaire M."/>
            <person name="Mallet S."/>
            <person name="Morel G."/>
            <person name="Richard G.F."/>
            <person name="Sarkar A."/>
            <person name="Savel G."/>
            <person name="Schacherer J."/>
            <person name="Seret M.L."/>
            <person name="Talla E."/>
            <person name="Samson G."/>
            <person name="Jubin C."/>
            <person name="Poulain J."/>
            <person name="Vacherie B."/>
            <person name="Barbe V."/>
            <person name="Pelletier E."/>
            <person name="Sherman D.J."/>
            <person name="Westhof E."/>
            <person name="Weissenbach J."/>
            <person name="Baret P.V."/>
            <person name="Wincker P."/>
            <person name="Gaillardin C."/>
            <person name="Dujon B."/>
            <person name="Souciet J.L."/>
        </authorList>
    </citation>
    <scope>NUCLEOTIDE SEQUENCE [LARGE SCALE GENOMIC DNA]</scope>
    <source>
        <strain evidence="9">ATCC MYA-4447 / BCRC 22081 / CBS 7064 / NBRC 10061 / NRRL Y-12695</strain>
    </source>
</reference>
<gene>
    <name evidence="8" type="primary">Piso0_005701</name>
    <name evidence="8" type="ORF">GNLVRS01_PISO0N20693g</name>
</gene>
<dbReference type="STRING" id="559304.G8XZQ1"/>
<comment type="subcellular location">
    <subcellularLocation>
        <location evidence="1">Nucleus</location>
    </subcellularLocation>
</comment>
<dbReference type="AlphaFoldDB" id="G8XZQ1"/>
<dbReference type="GO" id="GO:0006334">
    <property type="term" value="P:nucleosome assembly"/>
    <property type="evidence" value="ECO:0007669"/>
    <property type="project" value="TreeGrafter"/>
</dbReference>
<dbReference type="PANTHER" id="PTHR15272">
    <property type="entry name" value="CHROMATIN ASSEMBLY FACTOR 1 SUBUNIT A CAF-1 SUBUNIT A"/>
    <property type="match status" value="1"/>
</dbReference>
<organism evidence="8 9">
    <name type="scientific">Pichia sorbitophila (strain ATCC MYA-4447 / BCRC 22081 / CBS 7064 / NBRC 10061 / NRRL Y-12695)</name>
    <name type="common">Hybrid yeast</name>
    <dbReference type="NCBI Taxonomy" id="559304"/>
    <lineage>
        <taxon>Eukaryota</taxon>
        <taxon>Fungi</taxon>
        <taxon>Dikarya</taxon>
        <taxon>Ascomycota</taxon>
        <taxon>Saccharomycotina</taxon>
        <taxon>Pichiomycetes</taxon>
        <taxon>Debaryomycetaceae</taxon>
        <taxon>Millerozyma</taxon>
    </lineage>
</organism>
<feature type="compositionally biased region" description="Basic and acidic residues" evidence="5">
    <location>
        <begin position="12"/>
        <end position="42"/>
    </location>
</feature>
<evidence type="ECO:0000256" key="2">
    <source>
        <dbReference type="ARBA" id="ARBA00022763"/>
    </source>
</evidence>
<protein>
    <submittedName>
        <fullName evidence="8">Piso0_005701 protein</fullName>
    </submittedName>
</protein>
<evidence type="ECO:0000256" key="5">
    <source>
        <dbReference type="SAM" id="MobiDB-lite"/>
    </source>
</evidence>
<sequence length="598" mass="69505">MLSPNSSSMEGEAERSHGVAEYIKKRPIEIEDAKEESPETKKSKLVTPEVADVSIIEDHDTTSESKQEKSLTKKQAEKLEKQKKREEEKKAREQKKEEERIQKEEEKKKKEIERQKKQLAKDQEKEERRKKLEEERVEREKKKEEERIKRQAEKEEREKKRIEKKRKLEEERERKEQEKAKKELEKKKLEEQKERSQRKISSYFTINHKATTSKQKEELSAKEGDAEPQDTSSSVYHKVFLPFYQKKNVTMPNGRSSSEDVEKSISSFDNILNKVKTSSDSMDSNANEDFRKFFKSYQEKKTSKVYVLPEQLVEALNSSSITESQIYEMIQNLPSIKYIQFYENAKPPYIGTWSSNKHARISFPISNPFDTSVSGLDYSYDSDAEWNKDDAEEGEGEDIENEEDEEDDDEIEEDDEMDDFVEGTETKKKRKYLGPLVATSKWNDGTDPEFFGSLRYERLNIQIGFSIDPSANYWEKTKDTASANNASQDIIQNTSNPSSNSSNIPLQNSNNANTPNILVPHKPVIKDDKVVLDLIKFIEKNNEFTIGTLVELSKKEFKSFTKALLKHTIQSIATYNKKTGNWEVKAGLEQELLQSISK</sequence>
<dbReference type="PANTHER" id="PTHR15272:SF0">
    <property type="entry name" value="CHROMATIN ASSEMBLY FACTOR 1 SUBUNIT A"/>
    <property type="match status" value="1"/>
</dbReference>
<dbReference type="FunCoup" id="G8XZQ1">
    <property type="interactions" value="214"/>
</dbReference>
<feature type="region of interest" description="Disordered" evidence="5">
    <location>
        <begin position="383"/>
        <end position="426"/>
    </location>
</feature>
<dbReference type="Pfam" id="PF12253">
    <property type="entry name" value="CAF1A_dimeriz"/>
    <property type="match status" value="1"/>
</dbReference>
<feature type="compositionally biased region" description="Basic and acidic residues" evidence="5">
    <location>
        <begin position="56"/>
        <end position="197"/>
    </location>
</feature>
<feature type="compositionally biased region" description="Polar residues" evidence="5">
    <location>
        <begin position="199"/>
        <end position="213"/>
    </location>
</feature>
<dbReference type="OMA" id="YENVRPP"/>
<dbReference type="InterPro" id="IPR048800">
    <property type="entry name" value="Cac1-like_C"/>
</dbReference>
<evidence type="ECO:0000313" key="9">
    <source>
        <dbReference type="Proteomes" id="UP000005222"/>
    </source>
</evidence>
<dbReference type="Pfam" id="PF21796">
    <property type="entry name" value="Cac1_C"/>
    <property type="match status" value="1"/>
</dbReference>
<keyword evidence="3" id="KW-0234">DNA repair</keyword>
<evidence type="ECO:0000259" key="7">
    <source>
        <dbReference type="Pfam" id="PF21796"/>
    </source>
</evidence>
<feature type="domain" description="Chromatin assembly factor 1 subunit Cac1-like C-terminal" evidence="7">
    <location>
        <begin position="533"/>
        <end position="584"/>
    </location>
</feature>
<dbReference type="Proteomes" id="UP000005222">
    <property type="component" value="Chromosome N"/>
</dbReference>
<feature type="domain" description="Chromatin assembly factor 1 subunit A dimerization" evidence="6">
    <location>
        <begin position="337"/>
        <end position="415"/>
    </location>
</feature>
<accession>G8XZQ1</accession>
<dbReference type="GO" id="GO:0006281">
    <property type="term" value="P:DNA repair"/>
    <property type="evidence" value="ECO:0007669"/>
    <property type="project" value="UniProtKB-KW"/>
</dbReference>
<dbReference type="OrthoDB" id="79480at2759"/>
<dbReference type="HOGENOM" id="CLU_028547_0_0_1"/>
<evidence type="ECO:0000256" key="3">
    <source>
        <dbReference type="ARBA" id="ARBA00023204"/>
    </source>
</evidence>
<evidence type="ECO:0000256" key="4">
    <source>
        <dbReference type="ARBA" id="ARBA00023242"/>
    </source>
</evidence>
<dbReference type="eggNOG" id="KOG4363">
    <property type="taxonomic scope" value="Eukaryota"/>
</dbReference>
<keyword evidence="4" id="KW-0539">Nucleus</keyword>
<dbReference type="InParanoid" id="G8XZQ1"/>
<keyword evidence="2" id="KW-0227">DNA damage</keyword>
<evidence type="ECO:0000259" key="6">
    <source>
        <dbReference type="Pfam" id="PF12253"/>
    </source>
</evidence>
<evidence type="ECO:0000256" key="1">
    <source>
        <dbReference type="ARBA" id="ARBA00004123"/>
    </source>
</evidence>
<feature type="region of interest" description="Disordered" evidence="5">
    <location>
        <begin position="1"/>
        <end position="233"/>
    </location>
</feature>
<dbReference type="InterPro" id="IPR022043">
    <property type="entry name" value="CAF1A_DD"/>
</dbReference>
<proteinExistence type="predicted"/>
<keyword evidence="9" id="KW-1185">Reference proteome</keyword>
<dbReference type="GO" id="GO:0005634">
    <property type="term" value="C:nucleus"/>
    <property type="evidence" value="ECO:0007669"/>
    <property type="project" value="UniProtKB-SubCell"/>
</dbReference>
<dbReference type="EMBL" id="FO082046">
    <property type="protein sequence ID" value="CCE87160.1"/>
    <property type="molecule type" value="Genomic_DNA"/>
</dbReference>
<dbReference type="GO" id="GO:0033186">
    <property type="term" value="C:CAF-1 complex"/>
    <property type="evidence" value="ECO:0007669"/>
    <property type="project" value="TreeGrafter"/>
</dbReference>